<dbReference type="InterPro" id="IPR001789">
    <property type="entry name" value="Sig_transdc_resp-reg_receiver"/>
</dbReference>
<dbReference type="EMBL" id="CYHG01000004">
    <property type="protein sequence ID" value="CUB03597.1"/>
    <property type="molecule type" value="Genomic_DNA"/>
</dbReference>
<keyword evidence="1" id="KW-0597">Phosphoprotein</keyword>
<evidence type="ECO:0000313" key="5">
    <source>
        <dbReference type="Proteomes" id="UP000182769"/>
    </source>
</evidence>
<sequence>MDATRNMELFRTPSQRCKILTVEDDIVYQETLLLSLKSLHYGGREVEFLSANSAQQAANILAQHPDISIVLLDVVMEQDDSGLRLVRSIRSGLGNQLVRIVLLTGQPGMMPLNDLMVNYDVDDYWNKSELSLDHLQTIVLGNLRTWEHMQTMQRARQGLQMLIESSQRLSSKLDLKSYTQSILDELAGVFCLNQGGIVCINHKRNDSPDKALIFASTGIYKEWANQFLCNVVEDPELYRVILQSLSAHCHVIETPVSALYFSSEEVDQRDYVVLIQCDRPLSDYEIDLLQIFGENINAGFNNVALHSRLSELAYFDSVTGLQNKNWMLHQLERLTAQEHRDAKLLMLFVEELAYSEVLLGVNYGRSLMKHLAMHLKASFVKAIDVVMYERDTLLLLIYDQQDYDHQSLEHVLHPQIEMDGAKHHIDLTGALVKLSDMAHQTPQQILGIAKSILEHAKHRNIEFGLFESHELAQMQERYELMKKLRIALNNEEIFIHLQPKVDLQSQRLLGFEALVRWRDESGNMIPPDRFVPVAETSGLIDKLDEYVTIKACEAIKVLRQTNIEVPISVNVAGSELSRADFVTRFCDCLFEHQVATHSIEIEVTETQLIEVLRSAADYLDKLNELGVRVSIDDFGAGYSSLSYLSQLNAAELKIDRQFVTRMQDKQIVKMIIDLGHLLGMSVIAEGIETESQYQILLEMGCDAGQGYYIARPMMLEDALVWCSSNKGIKLRT</sequence>
<dbReference type="GO" id="GO:0000160">
    <property type="term" value="P:phosphorelay signal transduction system"/>
    <property type="evidence" value="ECO:0007669"/>
    <property type="project" value="InterPro"/>
</dbReference>
<dbReference type="InterPro" id="IPR001633">
    <property type="entry name" value="EAL_dom"/>
</dbReference>
<keyword evidence="5" id="KW-1185">Reference proteome</keyword>
<dbReference type="Pfam" id="PF00563">
    <property type="entry name" value="EAL"/>
    <property type="match status" value="1"/>
</dbReference>
<dbReference type="SUPFAM" id="SSF52172">
    <property type="entry name" value="CheY-like"/>
    <property type="match status" value="1"/>
</dbReference>
<dbReference type="PROSITE" id="PS50883">
    <property type="entry name" value="EAL"/>
    <property type="match status" value="1"/>
</dbReference>
<dbReference type="PANTHER" id="PTHR33121:SF70">
    <property type="entry name" value="SIGNALING PROTEIN YKOW"/>
    <property type="match status" value="1"/>
</dbReference>
<proteinExistence type="predicted"/>
<dbReference type="Gene3D" id="3.40.50.2300">
    <property type="match status" value="1"/>
</dbReference>
<reference evidence="5" key="1">
    <citation type="submission" date="2015-08" db="EMBL/GenBank/DDBJ databases">
        <authorList>
            <person name="Varghese N."/>
        </authorList>
    </citation>
    <scope>NUCLEOTIDE SEQUENCE [LARGE SCALE GENOMIC DNA]</scope>
    <source>
        <strain evidence="5">JCM 18476</strain>
    </source>
</reference>
<dbReference type="InterPro" id="IPR050706">
    <property type="entry name" value="Cyclic-di-GMP_PDE-like"/>
</dbReference>
<dbReference type="Pfam" id="PF11849">
    <property type="entry name" value="DUF3369"/>
    <property type="match status" value="1"/>
</dbReference>
<dbReference type="Gene3D" id="3.30.70.270">
    <property type="match status" value="1"/>
</dbReference>
<dbReference type="InterPro" id="IPR021800">
    <property type="entry name" value="DUF3369"/>
</dbReference>
<name>A0A0K6IJY5_9GAMM</name>
<feature type="domain" description="Response regulatory" evidence="2">
    <location>
        <begin position="18"/>
        <end position="142"/>
    </location>
</feature>
<accession>A0A0K6IJY5</accession>
<gene>
    <name evidence="4" type="ORF">Ga0061065_10428</name>
</gene>
<dbReference type="InterPro" id="IPR043128">
    <property type="entry name" value="Rev_trsase/Diguanyl_cyclase"/>
</dbReference>
<dbReference type="SMART" id="SM00448">
    <property type="entry name" value="REC"/>
    <property type="match status" value="1"/>
</dbReference>
<dbReference type="Gene3D" id="3.20.20.450">
    <property type="entry name" value="EAL domain"/>
    <property type="match status" value="1"/>
</dbReference>
<evidence type="ECO:0000313" key="4">
    <source>
        <dbReference type="EMBL" id="CUB03597.1"/>
    </source>
</evidence>
<dbReference type="RefSeq" id="WP_055462563.1">
    <property type="nucleotide sequence ID" value="NZ_CYHG01000004.1"/>
</dbReference>
<evidence type="ECO:0000259" key="2">
    <source>
        <dbReference type="PROSITE" id="PS50110"/>
    </source>
</evidence>
<feature type="modified residue" description="4-aspartylphosphate" evidence="1">
    <location>
        <position position="73"/>
    </location>
</feature>
<protein>
    <submittedName>
        <fullName evidence="4">EAL domain, c-di-GMP-specific phosphodiesterase class I (Or its enzymatically inactive variant)</fullName>
    </submittedName>
</protein>
<evidence type="ECO:0000259" key="3">
    <source>
        <dbReference type="PROSITE" id="PS50883"/>
    </source>
</evidence>
<dbReference type="PROSITE" id="PS50110">
    <property type="entry name" value="RESPONSE_REGULATORY"/>
    <property type="match status" value="1"/>
</dbReference>
<dbReference type="AlphaFoldDB" id="A0A0K6IJY5"/>
<dbReference type="Pfam" id="PF00990">
    <property type="entry name" value="GGDEF"/>
    <property type="match status" value="1"/>
</dbReference>
<dbReference type="SUPFAM" id="SSF141868">
    <property type="entry name" value="EAL domain-like"/>
    <property type="match status" value="1"/>
</dbReference>
<dbReference type="SMART" id="SM00052">
    <property type="entry name" value="EAL"/>
    <property type="match status" value="1"/>
</dbReference>
<organism evidence="4 5">
    <name type="scientific">Marinomonas fungiae</name>
    <dbReference type="NCBI Taxonomy" id="1137284"/>
    <lineage>
        <taxon>Bacteria</taxon>
        <taxon>Pseudomonadati</taxon>
        <taxon>Pseudomonadota</taxon>
        <taxon>Gammaproteobacteria</taxon>
        <taxon>Oceanospirillales</taxon>
        <taxon>Oceanospirillaceae</taxon>
        <taxon>Marinomonas</taxon>
    </lineage>
</organism>
<dbReference type="InterPro" id="IPR035919">
    <property type="entry name" value="EAL_sf"/>
</dbReference>
<dbReference type="OrthoDB" id="9813903at2"/>
<dbReference type="GO" id="GO:0071111">
    <property type="term" value="F:cyclic-guanylate-specific phosphodiesterase activity"/>
    <property type="evidence" value="ECO:0007669"/>
    <property type="project" value="InterPro"/>
</dbReference>
<evidence type="ECO:0000256" key="1">
    <source>
        <dbReference type="PROSITE-ProRule" id="PRU00169"/>
    </source>
</evidence>
<dbReference type="Proteomes" id="UP000182769">
    <property type="component" value="Unassembled WGS sequence"/>
</dbReference>
<dbReference type="PANTHER" id="PTHR33121">
    <property type="entry name" value="CYCLIC DI-GMP PHOSPHODIESTERASE PDEF"/>
    <property type="match status" value="1"/>
</dbReference>
<dbReference type="InterPro" id="IPR000160">
    <property type="entry name" value="GGDEF_dom"/>
</dbReference>
<dbReference type="STRING" id="1137284.GCA_001418205_01448"/>
<dbReference type="CDD" id="cd01948">
    <property type="entry name" value="EAL"/>
    <property type="match status" value="1"/>
</dbReference>
<feature type="domain" description="EAL" evidence="3">
    <location>
        <begin position="477"/>
        <end position="726"/>
    </location>
</feature>
<dbReference type="InterPro" id="IPR011006">
    <property type="entry name" value="CheY-like_superfamily"/>
</dbReference>